<dbReference type="InterPro" id="IPR051122">
    <property type="entry name" value="SDR_DHRS6-like"/>
</dbReference>
<name>A0A9P7ZAV8_9HELO</name>
<keyword evidence="4" id="KW-1185">Reference proteome</keyword>
<evidence type="ECO:0000313" key="3">
    <source>
        <dbReference type="EMBL" id="KAG9248073.1"/>
    </source>
</evidence>
<dbReference type="Proteomes" id="UP000887226">
    <property type="component" value="Unassembled WGS sequence"/>
</dbReference>
<protein>
    <submittedName>
        <fullName evidence="3">Short chain dehydrogenase</fullName>
    </submittedName>
</protein>
<dbReference type="Pfam" id="PF13561">
    <property type="entry name" value="adh_short_C2"/>
    <property type="match status" value="1"/>
</dbReference>
<dbReference type="InterPro" id="IPR036291">
    <property type="entry name" value="NAD(P)-bd_dom_sf"/>
</dbReference>
<sequence length="100" mass="10935">TRSDAIDYLKGGIGVNCVCLGPIEWAIYYPPVLIRTPMTARDPAKLEQLKPAVAVTPMDRWGTTQEIADACLYLCSSKATLCQGAAFVNFEASELHSWLT</sequence>
<dbReference type="PANTHER" id="PTHR43477">
    <property type="entry name" value="DIHYDROANTICAPSIN 7-DEHYDROGENASE"/>
    <property type="match status" value="1"/>
</dbReference>
<evidence type="ECO:0000256" key="2">
    <source>
        <dbReference type="ARBA" id="ARBA00023002"/>
    </source>
</evidence>
<comment type="similarity">
    <text evidence="1">Belongs to the short-chain dehydrogenases/reductases (SDR) family.</text>
</comment>
<comment type="caution">
    <text evidence="3">The sequence shown here is derived from an EMBL/GenBank/DDBJ whole genome shotgun (WGS) entry which is preliminary data.</text>
</comment>
<reference evidence="3" key="1">
    <citation type="journal article" date="2021" name="IMA Fungus">
        <title>Genomic characterization of three marine fungi, including Emericellopsis atlantica sp. nov. with signatures of a generalist lifestyle and marine biomass degradation.</title>
        <authorList>
            <person name="Hagestad O.C."/>
            <person name="Hou L."/>
            <person name="Andersen J.H."/>
            <person name="Hansen E.H."/>
            <person name="Altermark B."/>
            <person name="Li C."/>
            <person name="Kuhnert E."/>
            <person name="Cox R.J."/>
            <person name="Crous P.W."/>
            <person name="Spatafora J.W."/>
            <person name="Lail K."/>
            <person name="Amirebrahimi M."/>
            <person name="Lipzen A."/>
            <person name="Pangilinan J."/>
            <person name="Andreopoulos W."/>
            <person name="Hayes R.D."/>
            <person name="Ng V."/>
            <person name="Grigoriev I.V."/>
            <person name="Jackson S.A."/>
            <person name="Sutton T.D.S."/>
            <person name="Dobson A.D.W."/>
            <person name="Rama T."/>
        </authorList>
    </citation>
    <scope>NUCLEOTIDE SEQUENCE</scope>
    <source>
        <strain evidence="3">TRa3180A</strain>
    </source>
</reference>
<evidence type="ECO:0000313" key="4">
    <source>
        <dbReference type="Proteomes" id="UP000887226"/>
    </source>
</evidence>
<organism evidence="3 4">
    <name type="scientific">Calycina marina</name>
    <dbReference type="NCBI Taxonomy" id="1763456"/>
    <lineage>
        <taxon>Eukaryota</taxon>
        <taxon>Fungi</taxon>
        <taxon>Dikarya</taxon>
        <taxon>Ascomycota</taxon>
        <taxon>Pezizomycotina</taxon>
        <taxon>Leotiomycetes</taxon>
        <taxon>Helotiales</taxon>
        <taxon>Pezizellaceae</taxon>
        <taxon>Calycina</taxon>
    </lineage>
</organism>
<dbReference type="GO" id="GO:0016491">
    <property type="term" value="F:oxidoreductase activity"/>
    <property type="evidence" value="ECO:0007669"/>
    <property type="project" value="UniProtKB-KW"/>
</dbReference>
<feature type="non-terminal residue" evidence="3">
    <location>
        <position position="1"/>
    </location>
</feature>
<dbReference type="OrthoDB" id="5840532at2759"/>
<dbReference type="AlphaFoldDB" id="A0A9P7ZAV8"/>
<dbReference type="Gene3D" id="3.40.50.720">
    <property type="entry name" value="NAD(P)-binding Rossmann-like Domain"/>
    <property type="match status" value="1"/>
</dbReference>
<dbReference type="InterPro" id="IPR002347">
    <property type="entry name" value="SDR_fam"/>
</dbReference>
<gene>
    <name evidence="3" type="ORF">BJ878DRAFT_413655</name>
</gene>
<dbReference type="SUPFAM" id="SSF51735">
    <property type="entry name" value="NAD(P)-binding Rossmann-fold domains"/>
    <property type="match status" value="1"/>
</dbReference>
<proteinExistence type="inferred from homology"/>
<dbReference type="CDD" id="cd05233">
    <property type="entry name" value="SDR_c"/>
    <property type="match status" value="1"/>
</dbReference>
<keyword evidence="2" id="KW-0560">Oxidoreductase</keyword>
<accession>A0A9P7ZAV8</accession>
<evidence type="ECO:0000256" key="1">
    <source>
        <dbReference type="ARBA" id="ARBA00006484"/>
    </source>
</evidence>
<dbReference type="EMBL" id="MU253757">
    <property type="protein sequence ID" value="KAG9248073.1"/>
    <property type="molecule type" value="Genomic_DNA"/>
</dbReference>
<dbReference type="PANTHER" id="PTHR43477:SF1">
    <property type="entry name" value="DIHYDROANTICAPSIN 7-DEHYDROGENASE"/>
    <property type="match status" value="1"/>
</dbReference>
<dbReference type="PRINTS" id="PR00081">
    <property type="entry name" value="GDHRDH"/>
</dbReference>